<dbReference type="AlphaFoldDB" id="D1BCT3"/>
<accession>D1BCT3</accession>
<evidence type="ECO:0000313" key="2">
    <source>
        <dbReference type="Proteomes" id="UP000000322"/>
    </source>
</evidence>
<keyword evidence="2" id="KW-1185">Reference proteome</keyword>
<dbReference type="KEGG" id="ske:Sked_09820"/>
<gene>
    <name evidence="1" type="ordered locus">Sked_09820</name>
</gene>
<protein>
    <submittedName>
        <fullName evidence="1">Uncharacterized protein</fullName>
    </submittedName>
</protein>
<dbReference type="Proteomes" id="UP000000322">
    <property type="component" value="Chromosome"/>
</dbReference>
<dbReference type="STRING" id="446469.Sked_09820"/>
<organism evidence="1 2">
    <name type="scientific">Sanguibacter keddieii (strain ATCC 51767 / DSM 10542 / NCFB 3025 / ST-74)</name>
    <dbReference type="NCBI Taxonomy" id="446469"/>
    <lineage>
        <taxon>Bacteria</taxon>
        <taxon>Bacillati</taxon>
        <taxon>Actinomycetota</taxon>
        <taxon>Actinomycetes</taxon>
        <taxon>Micrococcales</taxon>
        <taxon>Sanguibacteraceae</taxon>
        <taxon>Sanguibacter</taxon>
    </lineage>
</organism>
<dbReference type="HOGENOM" id="CLU_556525_0_0_11"/>
<reference evidence="1 2" key="1">
    <citation type="journal article" date="2009" name="Stand. Genomic Sci.">
        <title>Complete genome sequence of Sanguibacter keddieii type strain (ST-74).</title>
        <authorList>
            <person name="Ivanova N."/>
            <person name="Sikorski J."/>
            <person name="Sims D."/>
            <person name="Brettin T."/>
            <person name="Detter J.C."/>
            <person name="Han C."/>
            <person name="Lapidus A."/>
            <person name="Copeland A."/>
            <person name="Glavina Del Rio T."/>
            <person name="Nolan M."/>
            <person name="Chen F."/>
            <person name="Lucas S."/>
            <person name="Tice H."/>
            <person name="Cheng J.F."/>
            <person name="Bruce D."/>
            <person name="Goodwin L."/>
            <person name="Pitluck S."/>
            <person name="Pati A."/>
            <person name="Mavromatis K."/>
            <person name="Chen A."/>
            <person name="Palaniappan K."/>
            <person name="D'haeseleer P."/>
            <person name="Chain P."/>
            <person name="Bristow J."/>
            <person name="Eisen J.A."/>
            <person name="Markowitz V."/>
            <person name="Hugenholtz P."/>
            <person name="Goker M."/>
            <person name="Pukall R."/>
            <person name="Klenk H.P."/>
            <person name="Kyrpides N.C."/>
        </authorList>
    </citation>
    <scope>NUCLEOTIDE SEQUENCE [LARGE SCALE GENOMIC DNA]</scope>
    <source>
        <strain evidence="2">ATCC 51767 / DSM 10542 / NCFB 3025 / ST-74</strain>
    </source>
</reference>
<name>D1BCT3_SANKS</name>
<dbReference type="eggNOG" id="ENOG50332XT">
    <property type="taxonomic scope" value="Bacteria"/>
</dbReference>
<proteinExistence type="predicted"/>
<sequence length="490" mass="52035">MVHALRVPVPEDAPHHHPSRTVLLDDTSLLTSWVEGRATTRLGVLDLRSGGWSVVPGLRGPLRAAVPGPGGGALVLTDHGLSQVDLATQTVTQTLRTGIGKNNDYLHVEGDGDDGLVVVGSSAGATETVVDGSTLTVVRRRRRPPLKISFPPAEASRAGVVRVLAHGAGVVVGATQQRPAAPQRLLVVSLVDGSELASADLPAGLSSAHLVRDGVVAAPADLGRARTLTVLPGLVETVAGSDGLEALVATATESAEAILSRRSRRTPTRTVLRDHRLEVGAEVADLRGERITLDGCAVARAAEPGDRPRVSRVHVTDLELQSSTLSGAVLEDVTVDGLRAPHGSGFLFGCELRRVTLRGRVRGLVLDPALSDLDPETEGRYTRWYADRLEDPEWMLDLTEATGDITIRGYPSRFVRRNPGLHAVVTAEAAASGEWRTVDPGRSALRVALLELVRSDWEDVLLVADPHGVHAEDDLRYLHDLRALGVASTD</sequence>
<evidence type="ECO:0000313" key="1">
    <source>
        <dbReference type="EMBL" id="ACZ20931.1"/>
    </source>
</evidence>
<dbReference type="EMBL" id="CP001819">
    <property type="protein sequence ID" value="ACZ20931.1"/>
    <property type="molecule type" value="Genomic_DNA"/>
</dbReference>